<evidence type="ECO:0000313" key="2">
    <source>
        <dbReference type="Proteomes" id="UP000601108"/>
    </source>
</evidence>
<reference evidence="1 2" key="1">
    <citation type="journal article" date="2014" name="Int. J. Syst. Evol. Microbiol.">
        <title>Complete genome sequence of Corynebacterium casei LMG S-19264T (=DSM 44701T), isolated from a smear-ripened cheese.</title>
        <authorList>
            <consortium name="US DOE Joint Genome Institute (JGI-PGF)"/>
            <person name="Walter F."/>
            <person name="Albersmeier A."/>
            <person name="Kalinowski J."/>
            <person name="Ruckert C."/>
        </authorList>
    </citation>
    <scope>NUCLEOTIDE SEQUENCE [LARGE SCALE GENOMIC DNA]</scope>
    <source>
        <strain evidence="1 2">KCTC 12285</strain>
    </source>
</reference>
<accession>A0A918JSG1</accession>
<dbReference type="Pfam" id="PF15891">
    <property type="entry name" value="Nuc_deoxyri_tr2"/>
    <property type="match status" value="1"/>
</dbReference>
<protein>
    <recommendedName>
        <fullName evidence="3">Nucleoside 2-deoxyribosyltransferase like</fullName>
    </recommendedName>
</protein>
<organism evidence="1 2">
    <name type="scientific">Aquimarina muelleri</name>
    <dbReference type="NCBI Taxonomy" id="279356"/>
    <lineage>
        <taxon>Bacteria</taxon>
        <taxon>Pseudomonadati</taxon>
        <taxon>Bacteroidota</taxon>
        <taxon>Flavobacteriia</taxon>
        <taxon>Flavobacteriales</taxon>
        <taxon>Flavobacteriaceae</taxon>
        <taxon>Aquimarina</taxon>
    </lineage>
</organism>
<dbReference type="AlphaFoldDB" id="A0A918JSG1"/>
<dbReference type="InterPro" id="IPR039470">
    <property type="entry name" value="Nuc_deoxyri_tr2"/>
</dbReference>
<dbReference type="SUPFAM" id="SSF52309">
    <property type="entry name" value="N-(deoxy)ribosyltransferase-like"/>
    <property type="match status" value="1"/>
</dbReference>
<evidence type="ECO:0008006" key="3">
    <source>
        <dbReference type="Google" id="ProtNLM"/>
    </source>
</evidence>
<dbReference type="Proteomes" id="UP000601108">
    <property type="component" value="Unassembled WGS sequence"/>
</dbReference>
<dbReference type="EMBL" id="BMWS01000001">
    <property type="protein sequence ID" value="GGX02718.1"/>
    <property type="molecule type" value="Genomic_DNA"/>
</dbReference>
<comment type="caution">
    <text evidence="1">The sequence shown here is derived from an EMBL/GenBank/DDBJ whole genome shotgun (WGS) entry which is preliminary data.</text>
</comment>
<name>A0A918JSG1_9FLAO</name>
<keyword evidence="2" id="KW-1185">Reference proteome</keyword>
<dbReference type="Gene3D" id="3.40.50.450">
    <property type="match status" value="1"/>
</dbReference>
<gene>
    <name evidence="1" type="ORF">GCM10007384_00560</name>
</gene>
<evidence type="ECO:0000313" key="1">
    <source>
        <dbReference type="EMBL" id="GGX02718.1"/>
    </source>
</evidence>
<sequence length="152" mass="17548">MNVIKAPEELTINNQYSIFLAGSIEGDTATKWQDMVIENLSNEKGILLNPRRLSWDTSWKQEIENPKFKEQVTWELDALEQADRIIMYFDPATKSPISLLELGLFAKSGKLLVCCPKGFWRKGNVDIVCERYKVDQVNNLEELIDEVKKKLK</sequence>
<dbReference type="RefSeq" id="WP_027412865.1">
    <property type="nucleotide sequence ID" value="NZ_BMWS01000001.1"/>
</dbReference>
<proteinExistence type="predicted"/>